<keyword evidence="2" id="KW-1185">Reference proteome</keyword>
<sequence length="86" mass="9746">MPKPGMDPAESRMESSSLFCILCWFNLVDTKQTVMGTGYLSEACYYSHISQSYIADPQNHSDGQDETPTTSFKRHLQNCFPMQLCV</sequence>
<comment type="caution">
    <text evidence="1">The sequence shown here is derived from an EMBL/GenBank/DDBJ whole genome shotgun (WGS) entry which is preliminary data.</text>
</comment>
<accession>A0A8J6K7U5</accession>
<gene>
    <name evidence="1" type="ORF">GDO78_009743</name>
</gene>
<dbReference type="OrthoDB" id="10046613at2759"/>
<organism evidence="1 2">
    <name type="scientific">Eleutherodactylus coqui</name>
    <name type="common">Puerto Rican coqui</name>
    <dbReference type="NCBI Taxonomy" id="57060"/>
    <lineage>
        <taxon>Eukaryota</taxon>
        <taxon>Metazoa</taxon>
        <taxon>Chordata</taxon>
        <taxon>Craniata</taxon>
        <taxon>Vertebrata</taxon>
        <taxon>Euteleostomi</taxon>
        <taxon>Amphibia</taxon>
        <taxon>Batrachia</taxon>
        <taxon>Anura</taxon>
        <taxon>Neobatrachia</taxon>
        <taxon>Hyloidea</taxon>
        <taxon>Eleutherodactylidae</taxon>
        <taxon>Eleutherodactylinae</taxon>
        <taxon>Eleutherodactylus</taxon>
        <taxon>Eleutherodactylus</taxon>
    </lineage>
</organism>
<dbReference type="AlphaFoldDB" id="A0A8J6K7U5"/>
<evidence type="ECO:0000313" key="1">
    <source>
        <dbReference type="EMBL" id="KAG9483993.1"/>
    </source>
</evidence>
<protein>
    <submittedName>
        <fullName evidence="1">Uncharacterized protein</fullName>
    </submittedName>
</protein>
<name>A0A8J6K7U5_ELECQ</name>
<reference evidence="1" key="1">
    <citation type="thesis" date="2020" institute="ProQuest LLC" country="789 East Eisenhower Parkway, Ann Arbor, MI, USA">
        <title>Comparative Genomics and Chromosome Evolution.</title>
        <authorList>
            <person name="Mudd A.B."/>
        </authorList>
    </citation>
    <scope>NUCLEOTIDE SEQUENCE</scope>
    <source>
        <strain evidence="1">HN-11 Male</strain>
        <tissue evidence="1">Kidney and liver</tissue>
    </source>
</reference>
<evidence type="ECO:0000313" key="2">
    <source>
        <dbReference type="Proteomes" id="UP000770717"/>
    </source>
</evidence>
<proteinExistence type="predicted"/>
<dbReference type="Proteomes" id="UP000770717">
    <property type="component" value="Unassembled WGS sequence"/>
</dbReference>
<dbReference type="EMBL" id="WNTK01000005">
    <property type="protein sequence ID" value="KAG9483993.1"/>
    <property type="molecule type" value="Genomic_DNA"/>
</dbReference>